<keyword evidence="1" id="KW-1133">Transmembrane helix</keyword>
<proteinExistence type="predicted"/>
<reference evidence="3" key="1">
    <citation type="submission" date="2016-07" db="EMBL/GenBank/DDBJ databases">
        <title>Nontailed viruses are major unrecognized killers of bacteria in the ocean.</title>
        <authorList>
            <person name="Kauffman K."/>
            <person name="Hussain F."/>
            <person name="Yang J."/>
            <person name="Arevalo P."/>
            <person name="Brown J."/>
            <person name="Cutler M."/>
            <person name="Kelly L."/>
            <person name="Polz M.F."/>
        </authorList>
    </citation>
    <scope>NUCLEOTIDE SEQUENCE [LARGE SCALE GENOMIC DNA]</scope>
    <source>
        <strain evidence="3">10N.286.55.C1</strain>
    </source>
</reference>
<feature type="transmembrane region" description="Helical" evidence="1">
    <location>
        <begin position="17"/>
        <end position="35"/>
    </location>
</feature>
<dbReference type="AlphaFoldDB" id="A0A2N7C701"/>
<dbReference type="RefSeq" id="WP_102265966.1">
    <property type="nucleotide sequence ID" value="NZ_MCSH01000009.1"/>
</dbReference>
<sequence length="151" mass="17283">MKYPILWVKIWKELSKIMNKSLSLTFVLLIIIRFFKSDMSAEATFEYITIAQLPFFFLGIFMISVVLSLLVALIYRLSGVEVKGGCLIAPNIWMIKRNIPIKYIEQIYLAKNDALQSVVVEAGSYGKVYISLHVERLGDLLDYLEEHTGIS</sequence>
<comment type="caution">
    <text evidence="2">The sequence shown here is derived from an EMBL/GenBank/DDBJ whole genome shotgun (WGS) entry which is preliminary data.</text>
</comment>
<keyword evidence="1" id="KW-0812">Transmembrane</keyword>
<evidence type="ECO:0000313" key="2">
    <source>
        <dbReference type="EMBL" id="PME73965.1"/>
    </source>
</evidence>
<feature type="transmembrane region" description="Helical" evidence="1">
    <location>
        <begin position="55"/>
        <end position="75"/>
    </location>
</feature>
<dbReference type="EMBL" id="MCSI01000009">
    <property type="protein sequence ID" value="PME73965.1"/>
    <property type="molecule type" value="Genomic_DNA"/>
</dbReference>
<accession>A0A2N7C701</accession>
<evidence type="ECO:0008006" key="4">
    <source>
        <dbReference type="Google" id="ProtNLM"/>
    </source>
</evidence>
<evidence type="ECO:0000256" key="1">
    <source>
        <dbReference type="SAM" id="Phobius"/>
    </source>
</evidence>
<dbReference type="Proteomes" id="UP000235778">
    <property type="component" value="Unassembled WGS sequence"/>
</dbReference>
<organism evidence="2 3">
    <name type="scientific">Vibrio lentus</name>
    <dbReference type="NCBI Taxonomy" id="136468"/>
    <lineage>
        <taxon>Bacteria</taxon>
        <taxon>Pseudomonadati</taxon>
        <taxon>Pseudomonadota</taxon>
        <taxon>Gammaproteobacteria</taxon>
        <taxon>Vibrionales</taxon>
        <taxon>Vibrionaceae</taxon>
        <taxon>Vibrio</taxon>
    </lineage>
</organism>
<evidence type="ECO:0000313" key="3">
    <source>
        <dbReference type="Proteomes" id="UP000235778"/>
    </source>
</evidence>
<protein>
    <recommendedName>
        <fullName evidence="4">DUF304 domain-containing protein</fullName>
    </recommendedName>
</protein>
<keyword evidence="1" id="KW-0472">Membrane</keyword>
<name>A0A2N7C701_9VIBR</name>
<gene>
    <name evidence="2" type="ORF">BCV30_21190</name>
</gene>